<dbReference type="InParanoid" id="B9TG64"/>
<evidence type="ECO:0000313" key="1">
    <source>
        <dbReference type="EMBL" id="EEF25152.1"/>
    </source>
</evidence>
<organism evidence="1 2">
    <name type="scientific">Ricinus communis</name>
    <name type="common">Castor bean</name>
    <dbReference type="NCBI Taxonomy" id="3988"/>
    <lineage>
        <taxon>Eukaryota</taxon>
        <taxon>Viridiplantae</taxon>
        <taxon>Streptophyta</taxon>
        <taxon>Embryophyta</taxon>
        <taxon>Tracheophyta</taxon>
        <taxon>Spermatophyta</taxon>
        <taxon>Magnoliopsida</taxon>
        <taxon>eudicotyledons</taxon>
        <taxon>Gunneridae</taxon>
        <taxon>Pentapetalae</taxon>
        <taxon>rosids</taxon>
        <taxon>fabids</taxon>
        <taxon>Malpighiales</taxon>
        <taxon>Euphorbiaceae</taxon>
        <taxon>Acalyphoideae</taxon>
        <taxon>Acalypheae</taxon>
        <taxon>Ricinus</taxon>
    </lineage>
</organism>
<dbReference type="AlphaFoldDB" id="B9TG64"/>
<keyword evidence="2" id="KW-1185">Reference proteome</keyword>
<proteinExistence type="predicted"/>
<dbReference type="EMBL" id="EQ980390">
    <property type="protein sequence ID" value="EEF25152.1"/>
    <property type="molecule type" value="Genomic_DNA"/>
</dbReference>
<evidence type="ECO:0000313" key="2">
    <source>
        <dbReference type="Proteomes" id="UP000008311"/>
    </source>
</evidence>
<reference evidence="2" key="1">
    <citation type="journal article" date="2010" name="Nat. Biotechnol.">
        <title>Draft genome sequence of the oilseed species Ricinus communis.</title>
        <authorList>
            <person name="Chan A.P."/>
            <person name="Crabtree J."/>
            <person name="Zhao Q."/>
            <person name="Lorenzi H."/>
            <person name="Orvis J."/>
            <person name="Puiu D."/>
            <person name="Melake-Berhan A."/>
            <person name="Jones K.M."/>
            <person name="Redman J."/>
            <person name="Chen G."/>
            <person name="Cahoon E.B."/>
            <person name="Gedil M."/>
            <person name="Stanke M."/>
            <person name="Haas B.J."/>
            <person name="Wortman J.R."/>
            <person name="Fraser-Liggett C.M."/>
            <person name="Ravel J."/>
            <person name="Rabinowicz P.D."/>
        </authorList>
    </citation>
    <scope>NUCLEOTIDE SEQUENCE [LARGE SCALE GENOMIC DNA]</scope>
    <source>
        <strain evidence="2">cv. Hale</strain>
    </source>
</reference>
<name>B9TG64_RICCO</name>
<accession>B9TG64</accession>
<sequence length="137" mass="14826">LDHIGIGPDEANVVGGEYSCEFRVLRQKSITGMHGIDLQALAEGDDLLDVEMRSARAGAHDFDGFIRLADDRRQTIAGVINRHAGDALVLQAAQNAQRNFAAIGDQHFIEWSGGHRASDPGMRKASVELFSAIQNST</sequence>
<gene>
    <name evidence="1" type="ORF">RCOM_1922460</name>
</gene>
<dbReference type="Proteomes" id="UP000008311">
    <property type="component" value="Unassembled WGS sequence"/>
</dbReference>
<protein>
    <submittedName>
        <fullName evidence="1">Uncharacterized protein</fullName>
    </submittedName>
</protein>
<feature type="non-terminal residue" evidence="1">
    <location>
        <position position="1"/>
    </location>
</feature>